<dbReference type="SUPFAM" id="SSF50998">
    <property type="entry name" value="Quinoprotein alcohol dehydrogenase-like"/>
    <property type="match status" value="1"/>
</dbReference>
<dbReference type="InterPro" id="IPR001810">
    <property type="entry name" value="F-box_dom"/>
</dbReference>
<reference evidence="7" key="1">
    <citation type="submission" date="2025-08" db="UniProtKB">
        <authorList>
            <consortium name="RefSeq"/>
        </authorList>
    </citation>
    <scope>IDENTIFICATION</scope>
    <source>
        <tissue evidence="7">Gonads</tissue>
    </source>
</reference>
<evidence type="ECO:0000256" key="4">
    <source>
        <dbReference type="SAM" id="MobiDB-lite"/>
    </source>
</evidence>
<dbReference type="InParanoid" id="A0A1S3IFR7"/>
<dbReference type="GeneID" id="106163305"/>
<dbReference type="KEGG" id="lak:106163305"/>
<evidence type="ECO:0000256" key="3">
    <source>
        <dbReference type="PROSITE-ProRule" id="PRU00221"/>
    </source>
</evidence>
<dbReference type="CDD" id="cd00200">
    <property type="entry name" value="WD40"/>
    <property type="match status" value="1"/>
</dbReference>
<evidence type="ECO:0000313" key="6">
    <source>
        <dbReference type="Proteomes" id="UP000085678"/>
    </source>
</evidence>
<dbReference type="Gene3D" id="2.130.10.10">
    <property type="entry name" value="YVTN repeat-like/Quinoprotein amine dehydrogenase"/>
    <property type="match status" value="2"/>
</dbReference>
<evidence type="ECO:0000256" key="2">
    <source>
        <dbReference type="ARBA" id="ARBA00022737"/>
    </source>
</evidence>
<dbReference type="PROSITE" id="PS00678">
    <property type="entry name" value="WD_REPEATS_1"/>
    <property type="match status" value="3"/>
</dbReference>
<gene>
    <name evidence="7" type="primary">LOC106163305</name>
</gene>
<evidence type="ECO:0000256" key="1">
    <source>
        <dbReference type="ARBA" id="ARBA00022574"/>
    </source>
</evidence>
<dbReference type="InterPro" id="IPR015943">
    <property type="entry name" value="WD40/YVTN_repeat-like_dom_sf"/>
</dbReference>
<dbReference type="AlphaFoldDB" id="A0A1S3IFR7"/>
<protein>
    <submittedName>
        <fullName evidence="7">LOW QUALITY PROTEIN: uncharacterized protein LOC106163305</fullName>
    </submittedName>
</protein>
<feature type="region of interest" description="Disordered" evidence="4">
    <location>
        <begin position="283"/>
        <end position="303"/>
    </location>
</feature>
<dbReference type="PROSITE" id="PS50082">
    <property type="entry name" value="WD_REPEATS_2"/>
    <property type="match status" value="5"/>
</dbReference>
<dbReference type="Gene3D" id="1.20.1280.50">
    <property type="match status" value="1"/>
</dbReference>
<feature type="compositionally biased region" description="Basic residues" evidence="4">
    <location>
        <begin position="761"/>
        <end position="771"/>
    </location>
</feature>
<feature type="domain" description="F-box" evidence="5">
    <location>
        <begin position="625"/>
        <end position="671"/>
    </location>
</feature>
<feature type="repeat" description="WD" evidence="3">
    <location>
        <begin position="916"/>
        <end position="955"/>
    </location>
</feature>
<dbReference type="InterPro" id="IPR011047">
    <property type="entry name" value="Quinoprotein_ADH-like_sf"/>
</dbReference>
<dbReference type="OrthoDB" id="190105at2759"/>
<dbReference type="RefSeq" id="XP_013396314.1">
    <property type="nucleotide sequence ID" value="XM_013540860.1"/>
</dbReference>
<dbReference type="InterPro" id="IPR036047">
    <property type="entry name" value="F-box-like_dom_sf"/>
</dbReference>
<dbReference type="PANTHER" id="PTHR22847:SF637">
    <property type="entry name" value="WD REPEAT DOMAIN 5B"/>
    <property type="match status" value="1"/>
</dbReference>
<feature type="compositionally biased region" description="Basic and acidic residues" evidence="4">
    <location>
        <begin position="238"/>
        <end position="270"/>
    </location>
</feature>
<dbReference type="PANTHER" id="PTHR22847">
    <property type="entry name" value="WD40 REPEAT PROTEIN"/>
    <property type="match status" value="1"/>
</dbReference>
<dbReference type="PRINTS" id="PR00320">
    <property type="entry name" value="GPROTEINBRPT"/>
</dbReference>
<proteinExistence type="predicted"/>
<dbReference type="Pfam" id="PF00400">
    <property type="entry name" value="WD40"/>
    <property type="match status" value="6"/>
</dbReference>
<keyword evidence="6" id="KW-1185">Reference proteome</keyword>
<dbReference type="InterPro" id="IPR019775">
    <property type="entry name" value="WD40_repeat_CS"/>
</dbReference>
<dbReference type="SMART" id="SM00320">
    <property type="entry name" value="WD40"/>
    <property type="match status" value="7"/>
</dbReference>
<dbReference type="GO" id="GO:1990234">
    <property type="term" value="C:transferase complex"/>
    <property type="evidence" value="ECO:0007669"/>
    <property type="project" value="UniProtKB-ARBA"/>
</dbReference>
<dbReference type="SUPFAM" id="SSF81383">
    <property type="entry name" value="F-box domain"/>
    <property type="match status" value="1"/>
</dbReference>
<dbReference type="PROSITE" id="PS50181">
    <property type="entry name" value="FBOX"/>
    <property type="match status" value="1"/>
</dbReference>
<evidence type="ECO:0000313" key="7">
    <source>
        <dbReference type="RefSeq" id="XP_013396314.1"/>
    </source>
</evidence>
<dbReference type="InterPro" id="IPR001680">
    <property type="entry name" value="WD40_rpt"/>
</dbReference>
<feature type="repeat" description="WD" evidence="3">
    <location>
        <begin position="1156"/>
        <end position="1187"/>
    </location>
</feature>
<evidence type="ECO:0000259" key="5">
    <source>
        <dbReference type="PROSITE" id="PS50181"/>
    </source>
</evidence>
<sequence>MNEIRPSSCTEQEPLYFKISTMPSFLPYIDPPSRELTLKPTKGLRYATYDSPLSIPSVGTKQKPSEFQAYINTKQIYKKIFEWFDSWRPWQQKHLLAGLTERCSTSQLEFLATDLEPVFHRDFVASLKKRYPSAALRHQKPIKVGQLNRNFKDRLKHELKKNSSKGNTQHFGNIEVVIRGPSTEVTSAGGDSVPQCDEADNNESENVTEKVENTPQDGGDVNVESHTERQGTASTAIRYEDSREPSMERDARGRSKDTDGTDTDGEYKIPDDEKRLIRHLAAQHEAQSGSSDDEYLSDSSPVKGQTGALDAIAEKMVTSALDSVLHKEYEGSINSLAETMANSILQSAVDVVIHVNKYEDEEVERTMSRCSGKMSRSSSRMSQHKCVTVDEVQGLDEEIQGEQILLQDDNQEVDFSGEKVLTTQTTKDSIHKKQVKGTAKVTIAETASVTMFSTEDMPLIKSPPKCPLSQDSEELESRDSPLRPSPPSSSDSGKLRTRSVKSSNISTAEYFCADMWERLGPVQREVNTGSTRKLPELQEVYVPVQRSYKNFKWWVQQPPAGKVFVKAKRSKLSTKFKEQLEKVWEWMEVWQHHERLALLAELVKKCSPDVISSLAECLIQRLQDTADINMLPDHILINIFSFLTSKEIDEAGLVCRRWRYIADTAELWILKCKAMGAIEGVPNLTTIVMQSHADLTIDWRLAYGELKKMIHDMKGNLEARKQEGIPRIGGRFLPMIKNETRSVSAFSEGGEADLKYVTTHSMRKKQSRHRASSQGSGESDTFPYSDESNTEKFLSTPRKSLKHRRGSKSSKASKTKGKTGRDLKTPDESLDDLIGGEFAEMANKPLRKQMRRGGGDGDEDELALDIRPELHQATDIMGKCRSARNLKWQREAYLDLKNKQIQYAGLVKGVSRVRRLQGHMNDVLCVTFDRKRLFSGSMDRTIRLWDIRTGRSVHKLYGHKGGIWTICISDDRLYSGSWDTTIMVWDVISFKRIIVLSGHSDAVNCLKCRGCYLVSGSHDKTIRVWSTYSYSCERIIRGHKAGITCLEFDGRTIISGGADMRVYIHAVHSGECLRWFNGPSHPISCMAVQGDLLLCGTTGGVVYFWDKTSGECEAAVEAHQAPINGIDFHSGRFYTASDDAVIKEWDLITMTCVRSLHGHKGPVNDVKVSEDRVVTCSDDGNVRVWDVFTPPLLIGEKEEDTLQAELIDQRL</sequence>
<dbReference type="STRING" id="7574.A0A1S3IFR7"/>
<feature type="compositionally biased region" description="Basic residues" evidence="4">
    <location>
        <begin position="799"/>
        <end position="818"/>
    </location>
</feature>
<organism evidence="6 7">
    <name type="scientific">Lingula anatina</name>
    <name type="common">Brachiopod</name>
    <name type="synonym">Lingula unguis</name>
    <dbReference type="NCBI Taxonomy" id="7574"/>
    <lineage>
        <taxon>Eukaryota</taxon>
        <taxon>Metazoa</taxon>
        <taxon>Spiralia</taxon>
        <taxon>Lophotrochozoa</taxon>
        <taxon>Brachiopoda</taxon>
        <taxon>Linguliformea</taxon>
        <taxon>Lingulata</taxon>
        <taxon>Lingulida</taxon>
        <taxon>Linguloidea</taxon>
        <taxon>Lingulidae</taxon>
        <taxon>Lingula</taxon>
    </lineage>
</organism>
<keyword evidence="2" id="KW-0677">Repeat</keyword>
<feature type="repeat" description="WD" evidence="3">
    <location>
        <begin position="956"/>
        <end position="995"/>
    </location>
</feature>
<dbReference type="Proteomes" id="UP000085678">
    <property type="component" value="Unplaced"/>
</dbReference>
<name>A0A1S3IFR7_LINAN</name>
<feature type="region of interest" description="Disordered" evidence="4">
    <location>
        <begin position="455"/>
        <end position="500"/>
    </location>
</feature>
<feature type="repeat" description="WD" evidence="3">
    <location>
        <begin position="1116"/>
        <end position="1155"/>
    </location>
</feature>
<dbReference type="PROSITE" id="PS50294">
    <property type="entry name" value="WD_REPEATS_REGION"/>
    <property type="match status" value="4"/>
</dbReference>
<accession>A0A1S3IFR7</accession>
<feature type="repeat" description="WD" evidence="3">
    <location>
        <begin position="996"/>
        <end position="1026"/>
    </location>
</feature>
<dbReference type="SMART" id="SM00256">
    <property type="entry name" value="FBOX"/>
    <property type="match status" value="1"/>
</dbReference>
<dbReference type="Pfam" id="PF12937">
    <property type="entry name" value="F-box-like"/>
    <property type="match status" value="1"/>
</dbReference>
<feature type="region of interest" description="Disordered" evidence="4">
    <location>
        <begin position="757"/>
        <end position="831"/>
    </location>
</feature>
<keyword evidence="1 3" id="KW-0853">WD repeat</keyword>
<dbReference type="InterPro" id="IPR020472">
    <property type="entry name" value="WD40_PAC1"/>
</dbReference>
<feature type="region of interest" description="Disordered" evidence="4">
    <location>
        <begin position="183"/>
        <end position="270"/>
    </location>
</feature>